<proteinExistence type="predicted"/>
<comment type="caution">
    <text evidence="1">The sequence shown here is derived from an EMBL/GenBank/DDBJ whole genome shotgun (WGS) entry which is preliminary data.</text>
</comment>
<name>A0ACB6ZDG6_THEGA</name>
<keyword evidence="2" id="KW-1185">Reference proteome</keyword>
<accession>A0ACB6ZDG6</accession>
<reference evidence="1" key="2">
    <citation type="journal article" date="2020" name="Nat. Commun.">
        <title>Large-scale genome sequencing of mycorrhizal fungi provides insights into the early evolution of symbiotic traits.</title>
        <authorList>
            <person name="Miyauchi S."/>
            <person name="Kiss E."/>
            <person name="Kuo A."/>
            <person name="Drula E."/>
            <person name="Kohler A."/>
            <person name="Sanchez-Garcia M."/>
            <person name="Morin E."/>
            <person name="Andreopoulos B."/>
            <person name="Barry K.W."/>
            <person name="Bonito G."/>
            <person name="Buee M."/>
            <person name="Carver A."/>
            <person name="Chen C."/>
            <person name="Cichocki N."/>
            <person name="Clum A."/>
            <person name="Culley D."/>
            <person name="Crous P.W."/>
            <person name="Fauchery L."/>
            <person name="Girlanda M."/>
            <person name="Hayes R.D."/>
            <person name="Keri Z."/>
            <person name="LaButti K."/>
            <person name="Lipzen A."/>
            <person name="Lombard V."/>
            <person name="Magnuson J."/>
            <person name="Maillard F."/>
            <person name="Murat C."/>
            <person name="Nolan M."/>
            <person name="Ohm R.A."/>
            <person name="Pangilinan J."/>
            <person name="Pereira M.F."/>
            <person name="Perotto S."/>
            <person name="Peter M."/>
            <person name="Pfister S."/>
            <person name="Riley R."/>
            <person name="Sitrit Y."/>
            <person name="Stielow J.B."/>
            <person name="Szollosi G."/>
            <person name="Zifcakova L."/>
            <person name="Stursova M."/>
            <person name="Spatafora J.W."/>
            <person name="Tedersoo L."/>
            <person name="Vaario L.M."/>
            <person name="Yamada A."/>
            <person name="Yan M."/>
            <person name="Wang P."/>
            <person name="Xu J."/>
            <person name="Bruns T."/>
            <person name="Baldrian P."/>
            <person name="Vilgalys R."/>
            <person name="Dunand C."/>
            <person name="Henrissat B."/>
            <person name="Grigoriev I.V."/>
            <person name="Hibbett D."/>
            <person name="Nagy L.G."/>
            <person name="Martin F.M."/>
        </authorList>
    </citation>
    <scope>NUCLEOTIDE SEQUENCE</scope>
    <source>
        <strain evidence="1">P2</strain>
    </source>
</reference>
<sequence>MDTERPPLSCPGRVQDWLGAAADQIETLLQVPLPSLSGSDQAIGALRIKRERPSHTTGPYNLQPTNLVSGAFPVTYQLTPSVSSDWSQCGGESPSRCENCVAEKRSRCSRDLPSCTRCRKNGLLCFYLEGVPTGRRKPQGRTRQQSRVKEGASGLPVESFLAAPISKDPALLETGGALVTLHHHQDAYPLHAVSEYVQSLLEKHTTVPPVGYPRDSLPAGNLKDSQHQTVVAKRQTTMLPATPNFSILPHRTSKLETARQIARVELHSNLLGAVSSTLNPTSLRRIALAAAAKSLCQDPGSEDERKALENVLQKCTDNEIQKHAAHLAALPLQSQIPSHRQTSAASSLDTTPFASALASRSTSRSSGTDSLPITPATELPTPPNKNNAQRTVGANIPASQISSVPHTSSAFHETSVTDDVEARLLYMEQLVDLYLLSHHRHETTCDTVSGADSQDKSFSDGFVEELFEEGDAAKKLVELQRHPPGKRKISLRS</sequence>
<organism evidence="1 2">
    <name type="scientific">Thelephora ganbajun</name>
    <name type="common">Ganba fungus</name>
    <dbReference type="NCBI Taxonomy" id="370292"/>
    <lineage>
        <taxon>Eukaryota</taxon>
        <taxon>Fungi</taxon>
        <taxon>Dikarya</taxon>
        <taxon>Basidiomycota</taxon>
        <taxon>Agaricomycotina</taxon>
        <taxon>Agaricomycetes</taxon>
        <taxon>Thelephorales</taxon>
        <taxon>Thelephoraceae</taxon>
        <taxon>Thelephora</taxon>
    </lineage>
</organism>
<reference evidence="1" key="1">
    <citation type="submission" date="2019-10" db="EMBL/GenBank/DDBJ databases">
        <authorList>
            <consortium name="DOE Joint Genome Institute"/>
            <person name="Kuo A."/>
            <person name="Miyauchi S."/>
            <person name="Kiss E."/>
            <person name="Drula E."/>
            <person name="Kohler A."/>
            <person name="Sanchez-Garcia M."/>
            <person name="Andreopoulos B."/>
            <person name="Barry K.W."/>
            <person name="Bonito G."/>
            <person name="Buee M."/>
            <person name="Carver A."/>
            <person name="Chen C."/>
            <person name="Cichocki N."/>
            <person name="Clum A."/>
            <person name="Culley D."/>
            <person name="Crous P.W."/>
            <person name="Fauchery L."/>
            <person name="Girlanda M."/>
            <person name="Hayes R."/>
            <person name="Keri Z."/>
            <person name="Labutti K."/>
            <person name="Lipzen A."/>
            <person name="Lombard V."/>
            <person name="Magnuson J."/>
            <person name="Maillard F."/>
            <person name="Morin E."/>
            <person name="Murat C."/>
            <person name="Nolan M."/>
            <person name="Ohm R."/>
            <person name="Pangilinan J."/>
            <person name="Pereira M."/>
            <person name="Perotto S."/>
            <person name="Peter M."/>
            <person name="Riley R."/>
            <person name="Sitrit Y."/>
            <person name="Stielow B."/>
            <person name="Szollosi G."/>
            <person name="Zifcakova L."/>
            <person name="Stursova M."/>
            <person name="Spatafora J.W."/>
            <person name="Tedersoo L."/>
            <person name="Vaario L.-M."/>
            <person name="Yamada A."/>
            <person name="Yan M."/>
            <person name="Wang P."/>
            <person name="Xu J."/>
            <person name="Bruns T."/>
            <person name="Baldrian P."/>
            <person name="Vilgalys R."/>
            <person name="Henrissat B."/>
            <person name="Grigoriev I.V."/>
            <person name="Hibbett D."/>
            <person name="Nagy L.G."/>
            <person name="Martin F.M."/>
        </authorList>
    </citation>
    <scope>NUCLEOTIDE SEQUENCE</scope>
    <source>
        <strain evidence="1">P2</strain>
    </source>
</reference>
<evidence type="ECO:0000313" key="2">
    <source>
        <dbReference type="Proteomes" id="UP000886501"/>
    </source>
</evidence>
<evidence type="ECO:0000313" key="1">
    <source>
        <dbReference type="EMBL" id="KAF9647604.1"/>
    </source>
</evidence>
<protein>
    <submittedName>
        <fullName evidence="1">Uncharacterized protein</fullName>
    </submittedName>
</protein>
<dbReference type="Proteomes" id="UP000886501">
    <property type="component" value="Unassembled WGS sequence"/>
</dbReference>
<dbReference type="EMBL" id="MU118030">
    <property type="protein sequence ID" value="KAF9647604.1"/>
    <property type="molecule type" value="Genomic_DNA"/>
</dbReference>
<gene>
    <name evidence="1" type="ORF">BDM02DRAFT_3270138</name>
</gene>